<reference evidence="2" key="1">
    <citation type="submission" date="2010-08" db="EMBL/GenBank/DDBJ databases">
        <authorList>
            <consortium name="Caenorhabditis japonica Sequencing Consortium"/>
            <person name="Wilson R.K."/>
        </authorList>
    </citation>
    <scope>NUCLEOTIDE SEQUENCE [LARGE SCALE GENOMIC DNA]</scope>
    <source>
        <strain evidence="2">DF5081</strain>
    </source>
</reference>
<sequence length="112" mass="12851">MTSSDCAFKSTGEIDRIEKEVDELVKDIKEAHPEMGLTVKLHLIAAHLVPYLRAHYVWGRVCDQGFEHVHVLFKRLHVRLAPMRDTVGKASCFIEAFTNYNILFDSGEFCKE</sequence>
<evidence type="ECO:0000313" key="2">
    <source>
        <dbReference type="Proteomes" id="UP000005237"/>
    </source>
</evidence>
<dbReference type="EnsemblMetazoa" id="CJA40898.1">
    <property type="protein sequence ID" value="CJA40898.1"/>
    <property type="gene ID" value="WBGene00216746"/>
</dbReference>
<name>A0A8R1J0E5_CAEJA</name>
<organism evidence="1 2">
    <name type="scientific">Caenorhabditis japonica</name>
    <dbReference type="NCBI Taxonomy" id="281687"/>
    <lineage>
        <taxon>Eukaryota</taxon>
        <taxon>Metazoa</taxon>
        <taxon>Ecdysozoa</taxon>
        <taxon>Nematoda</taxon>
        <taxon>Chromadorea</taxon>
        <taxon>Rhabditida</taxon>
        <taxon>Rhabditina</taxon>
        <taxon>Rhabditomorpha</taxon>
        <taxon>Rhabditoidea</taxon>
        <taxon>Rhabditidae</taxon>
        <taxon>Peloderinae</taxon>
        <taxon>Caenorhabditis</taxon>
    </lineage>
</organism>
<dbReference type="PANTHER" id="PTHR31424">
    <property type="entry name" value="PROTEIN CBG23806"/>
    <property type="match status" value="1"/>
</dbReference>
<keyword evidence="2" id="KW-1185">Reference proteome</keyword>
<evidence type="ECO:0000313" key="1">
    <source>
        <dbReference type="EnsemblMetazoa" id="CJA40898.1"/>
    </source>
</evidence>
<proteinExistence type="predicted"/>
<reference evidence="1" key="2">
    <citation type="submission" date="2022-06" db="UniProtKB">
        <authorList>
            <consortium name="EnsemblMetazoa"/>
        </authorList>
    </citation>
    <scope>IDENTIFICATION</scope>
    <source>
        <strain evidence="1">DF5081</strain>
    </source>
</reference>
<dbReference type="PANTHER" id="PTHR31424:SF3">
    <property type="entry name" value="RING-TYPE DOMAIN-CONTAINING PROTEIN"/>
    <property type="match status" value="1"/>
</dbReference>
<protein>
    <submittedName>
        <fullName evidence="1">Uncharacterized protein</fullName>
    </submittedName>
</protein>
<dbReference type="Proteomes" id="UP000005237">
    <property type="component" value="Unassembled WGS sequence"/>
</dbReference>
<dbReference type="AlphaFoldDB" id="A0A8R1J0E5"/>
<accession>A0A8R1J0E5</accession>